<proteinExistence type="predicted"/>
<gene>
    <name evidence="1" type="ORF">TKK_000671</name>
</gene>
<reference evidence="1 2" key="1">
    <citation type="journal article" date="2024" name="bioRxiv">
        <title>A reference genome for Trichogramma kaykai: A tiny desert-dwelling parasitoid wasp with competing sex-ratio distorters.</title>
        <authorList>
            <person name="Culotta J."/>
            <person name="Lindsey A.R."/>
        </authorList>
    </citation>
    <scope>NUCLEOTIDE SEQUENCE [LARGE SCALE GENOMIC DNA]</scope>
    <source>
        <strain evidence="1 2">KSX58</strain>
    </source>
</reference>
<evidence type="ECO:0000313" key="2">
    <source>
        <dbReference type="Proteomes" id="UP001627154"/>
    </source>
</evidence>
<organism evidence="1 2">
    <name type="scientific">Trichogramma kaykai</name>
    <dbReference type="NCBI Taxonomy" id="54128"/>
    <lineage>
        <taxon>Eukaryota</taxon>
        <taxon>Metazoa</taxon>
        <taxon>Ecdysozoa</taxon>
        <taxon>Arthropoda</taxon>
        <taxon>Hexapoda</taxon>
        <taxon>Insecta</taxon>
        <taxon>Pterygota</taxon>
        <taxon>Neoptera</taxon>
        <taxon>Endopterygota</taxon>
        <taxon>Hymenoptera</taxon>
        <taxon>Apocrita</taxon>
        <taxon>Proctotrupomorpha</taxon>
        <taxon>Chalcidoidea</taxon>
        <taxon>Trichogrammatidae</taxon>
        <taxon>Trichogramma</taxon>
    </lineage>
</organism>
<dbReference type="Proteomes" id="UP001627154">
    <property type="component" value="Unassembled WGS sequence"/>
</dbReference>
<evidence type="ECO:0000313" key="1">
    <source>
        <dbReference type="EMBL" id="KAL3407202.1"/>
    </source>
</evidence>
<keyword evidence="2" id="KW-1185">Reference proteome</keyword>
<name>A0ABD2XQX8_9HYME</name>
<dbReference type="AlphaFoldDB" id="A0ABD2XQX8"/>
<comment type="caution">
    <text evidence="1">The sequence shown here is derived from an EMBL/GenBank/DDBJ whole genome shotgun (WGS) entry which is preliminary data.</text>
</comment>
<protein>
    <submittedName>
        <fullName evidence="1">Uncharacterized protein</fullName>
    </submittedName>
</protein>
<accession>A0ABD2XQX8</accession>
<dbReference type="EMBL" id="JBJJXI010000014">
    <property type="protein sequence ID" value="KAL3407202.1"/>
    <property type="molecule type" value="Genomic_DNA"/>
</dbReference>
<sequence length="117" mass="13294">MAWVCVCVASEASTRGSSRTRIISRRCEYNSCMLENLLTRESSAAGAARRLAPKARAQARDLLYNFSFLRDERVVKQEFPRRAAEDAASRHLLNTKIQLARKYYRAAFKILPIAKGK</sequence>